<dbReference type="SUPFAM" id="SSF56935">
    <property type="entry name" value="Porins"/>
    <property type="match status" value="1"/>
</dbReference>
<dbReference type="InterPro" id="IPR008969">
    <property type="entry name" value="CarboxyPept-like_regulatory"/>
</dbReference>
<sequence>MNFLNLLYKNNFKPMSYQAYNKKGMLRNGLQLLFPLIVLVAATIFPLSRLSAKAIVLPTIFVGISGKVVDESGEPVAGATILVKGSKAGVKSGEDGVFNINVPDANSTIVVSYVGYKVQEVNVAGLSTVTVILESLDALDEVVVVGYGTQRAKEITGSIVSVDMKQLADLPVASVSEALRGQIPGLNVSGGSTRPGEMANLSIRQQFNWGKDGGGTVPLVIIDDVIQINPQNGQPTLERFNMLDVSEIESITVLRDASAAIYGSRASQGAIVVKTKRGQVGPPRISYSGKFQTNDAVSHGKVMNARQYGEFANKFGRALGWNDNFYYSDAELTQMESLNYDWLMNDWRSAGAMQHALDFSGGSERATYFTGASFYTQSPNLGAQDFDRWTFRAGSEVKLASNFRLGATIAAANTSTEKSFTKININDGSYGIGGEQNDYNILLHMPKYIPWVYNIDGVDQYVSPALGPNRLGNVRGNNSLSNWNYYELLNNGSKTTNKDFNYNANFTLQYDVPFIQGLSFKFNYGITQSATNTEQVMMPLLLSRSSNSNTPGNHLYGSTTIWDSPVLNNASSRVTYDNTTSKNDQINFFANYNQTFGDHDIGGMFSVEKTTANWEDRYQIYDNPTRGVYNGTSISAGTLNTSNTITYRTVSGTLSYLGRFNYSYKSRYLLQFLFRSDASTNFAPENYWGFFPSVSAGWVISDEQWFADNITWMNYLKVRGSLGITGNSNVKPWRWTRLYTAATDKGMGFGNNGGQYVTGITPDPDPNRDLRWDRTVQRNLGLDLSFVKSQLNVTLDGYYNTTTDMLTDMSGAIDVPISVGGAFAEQNYAGVKAWGGEVAVTWRSHVNEFNYTVGMNFGVGNYKTTRYFDQPFDYPSQMDTRRAVGNTGYNNPVYGYRTWKHTSGGDGMLRTDEDIDRYWAYLTENAANSGVEGAAPRFFDITDKSQMRKGMLVYEDVRGALDADNKTYAGPNGAIEKGTGQDLDILKKSDLTYAITTNLNAGWKGISLQAQISTSWGGVNYLDYIKQGTSSTHALWSQPLYLADMYDPDTNPNGSYPNLAYFDQFGGRNSDFFMLPTFRMFVRSLSVGYSLPKEWVNKAKLVNARIFISGNNLWDFYNPYPGRFRNMYDVPNVGYPTLRTWSLGVNLGL</sequence>
<accession>A0ABQ3I0R9</accession>
<dbReference type="NCBIfam" id="TIGR04056">
    <property type="entry name" value="OMP_RagA_SusC"/>
    <property type="match status" value="1"/>
</dbReference>
<name>A0ABQ3I0R9_9SPHI</name>
<protein>
    <submittedName>
        <fullName evidence="4">SusC/RagA family TonB-linked outer membrane protein</fullName>
    </submittedName>
</protein>
<proteinExistence type="inferred from homology"/>
<dbReference type="Pfam" id="PF13715">
    <property type="entry name" value="CarbopepD_reg_2"/>
    <property type="match status" value="1"/>
</dbReference>
<keyword evidence="2" id="KW-0812">Transmembrane</keyword>
<comment type="subcellular location">
    <subcellularLocation>
        <location evidence="2">Cell outer membrane</location>
        <topology evidence="2">Multi-pass membrane protein</topology>
    </subcellularLocation>
</comment>
<evidence type="ECO:0000259" key="3">
    <source>
        <dbReference type="Pfam" id="PF07715"/>
    </source>
</evidence>
<keyword evidence="1" id="KW-0732">Signal</keyword>
<keyword evidence="2" id="KW-0998">Cell outer membrane</keyword>
<dbReference type="Gene3D" id="2.60.40.1120">
    <property type="entry name" value="Carboxypeptidase-like, regulatory domain"/>
    <property type="match status" value="1"/>
</dbReference>
<dbReference type="PANTHER" id="PTHR30069:SF29">
    <property type="entry name" value="HEMOGLOBIN AND HEMOGLOBIN-HAPTOGLOBIN-BINDING PROTEIN 1-RELATED"/>
    <property type="match status" value="1"/>
</dbReference>
<dbReference type="InterPro" id="IPR037066">
    <property type="entry name" value="Plug_dom_sf"/>
</dbReference>
<dbReference type="InterPro" id="IPR012910">
    <property type="entry name" value="Plug_dom"/>
</dbReference>
<dbReference type="InterPro" id="IPR023996">
    <property type="entry name" value="TonB-dep_OMP_SusC/RagA"/>
</dbReference>
<comment type="similarity">
    <text evidence="2">Belongs to the TonB-dependent receptor family.</text>
</comment>
<dbReference type="SUPFAM" id="SSF49464">
    <property type="entry name" value="Carboxypeptidase regulatory domain-like"/>
    <property type="match status" value="1"/>
</dbReference>
<dbReference type="PROSITE" id="PS52016">
    <property type="entry name" value="TONB_DEPENDENT_REC_3"/>
    <property type="match status" value="1"/>
</dbReference>
<reference evidence="5" key="1">
    <citation type="journal article" date="2019" name="Int. J. Syst. Evol. Microbiol.">
        <title>The Global Catalogue of Microorganisms (GCM) 10K type strain sequencing project: providing services to taxonomists for standard genome sequencing and annotation.</title>
        <authorList>
            <consortium name="The Broad Institute Genomics Platform"/>
            <consortium name="The Broad Institute Genome Sequencing Center for Infectious Disease"/>
            <person name="Wu L."/>
            <person name="Ma J."/>
        </authorList>
    </citation>
    <scope>NUCLEOTIDE SEQUENCE [LARGE SCALE GENOMIC DNA]</scope>
    <source>
        <strain evidence="5">CGMCC 1.12966</strain>
    </source>
</reference>
<keyword evidence="2" id="KW-1134">Transmembrane beta strand</keyword>
<dbReference type="PANTHER" id="PTHR30069">
    <property type="entry name" value="TONB-DEPENDENT OUTER MEMBRANE RECEPTOR"/>
    <property type="match status" value="1"/>
</dbReference>
<dbReference type="EMBL" id="BNAF01000015">
    <property type="protein sequence ID" value="GHE46904.1"/>
    <property type="molecule type" value="Genomic_DNA"/>
</dbReference>
<keyword evidence="2" id="KW-0813">Transport</keyword>
<dbReference type="Pfam" id="PF07715">
    <property type="entry name" value="Plug"/>
    <property type="match status" value="1"/>
</dbReference>
<dbReference type="Gene3D" id="2.170.130.10">
    <property type="entry name" value="TonB-dependent receptor, plug domain"/>
    <property type="match status" value="1"/>
</dbReference>
<evidence type="ECO:0000313" key="4">
    <source>
        <dbReference type="EMBL" id="GHE46904.1"/>
    </source>
</evidence>
<dbReference type="InterPro" id="IPR039426">
    <property type="entry name" value="TonB-dep_rcpt-like"/>
</dbReference>
<keyword evidence="5" id="KW-1185">Reference proteome</keyword>
<dbReference type="Proteomes" id="UP000620550">
    <property type="component" value="Unassembled WGS sequence"/>
</dbReference>
<comment type="caution">
    <text evidence="4">The sequence shown here is derived from an EMBL/GenBank/DDBJ whole genome shotgun (WGS) entry which is preliminary data.</text>
</comment>
<gene>
    <name evidence="4" type="ORF">GCM10017764_32560</name>
</gene>
<organism evidence="4 5">
    <name type="scientific">Sphingobacterium griseoflavum</name>
    <dbReference type="NCBI Taxonomy" id="1474952"/>
    <lineage>
        <taxon>Bacteria</taxon>
        <taxon>Pseudomonadati</taxon>
        <taxon>Bacteroidota</taxon>
        <taxon>Sphingobacteriia</taxon>
        <taxon>Sphingobacteriales</taxon>
        <taxon>Sphingobacteriaceae</taxon>
        <taxon>Sphingobacterium</taxon>
    </lineage>
</organism>
<keyword evidence="2" id="KW-0472">Membrane</keyword>
<evidence type="ECO:0000256" key="1">
    <source>
        <dbReference type="ARBA" id="ARBA00022729"/>
    </source>
</evidence>
<evidence type="ECO:0000256" key="2">
    <source>
        <dbReference type="PROSITE-ProRule" id="PRU01360"/>
    </source>
</evidence>
<feature type="domain" description="TonB-dependent receptor plug" evidence="3">
    <location>
        <begin position="152"/>
        <end position="270"/>
    </location>
</feature>
<evidence type="ECO:0000313" key="5">
    <source>
        <dbReference type="Proteomes" id="UP000620550"/>
    </source>
</evidence>